<sequence>MDRSLIKVDRLRSIYEKGDLEFLEYSKQNLPDNDGIFYCPCIICGNINIGTRKKYFITYVVMVYVKIIQYGRGMVKWIKSETGYHKFTKLMNMKIWMVD</sequence>
<organism evidence="1 2">
    <name type="scientific">Pisum sativum</name>
    <name type="common">Garden pea</name>
    <name type="synonym">Lathyrus oleraceus</name>
    <dbReference type="NCBI Taxonomy" id="3888"/>
    <lineage>
        <taxon>Eukaryota</taxon>
        <taxon>Viridiplantae</taxon>
        <taxon>Streptophyta</taxon>
        <taxon>Embryophyta</taxon>
        <taxon>Tracheophyta</taxon>
        <taxon>Spermatophyta</taxon>
        <taxon>Magnoliopsida</taxon>
        <taxon>eudicotyledons</taxon>
        <taxon>Gunneridae</taxon>
        <taxon>Pentapetalae</taxon>
        <taxon>rosids</taxon>
        <taxon>fabids</taxon>
        <taxon>Fabales</taxon>
        <taxon>Fabaceae</taxon>
        <taxon>Papilionoideae</taxon>
        <taxon>50 kb inversion clade</taxon>
        <taxon>NPAAA clade</taxon>
        <taxon>Hologalegina</taxon>
        <taxon>IRL clade</taxon>
        <taxon>Fabeae</taxon>
        <taxon>Lathyrus</taxon>
    </lineage>
</organism>
<keyword evidence="2" id="KW-1185">Reference proteome</keyword>
<dbReference type="AlphaFoldDB" id="A0A9D5AHX7"/>
<evidence type="ECO:0008006" key="3">
    <source>
        <dbReference type="Google" id="ProtNLM"/>
    </source>
</evidence>
<evidence type="ECO:0000313" key="1">
    <source>
        <dbReference type="EMBL" id="KAI5408336.1"/>
    </source>
</evidence>
<name>A0A9D5AHX7_PEA</name>
<evidence type="ECO:0000313" key="2">
    <source>
        <dbReference type="Proteomes" id="UP001058974"/>
    </source>
</evidence>
<protein>
    <recommendedName>
        <fullName evidence="3">Transposase-associated domain-containing protein</fullName>
    </recommendedName>
</protein>
<dbReference type="EMBL" id="JAMSHJ010000005">
    <property type="protein sequence ID" value="KAI5408336.1"/>
    <property type="molecule type" value="Genomic_DNA"/>
</dbReference>
<proteinExistence type="predicted"/>
<reference evidence="1 2" key="1">
    <citation type="journal article" date="2022" name="Nat. Genet.">
        <title>Improved pea reference genome and pan-genome highlight genomic features and evolutionary characteristics.</title>
        <authorList>
            <person name="Yang T."/>
            <person name="Liu R."/>
            <person name="Luo Y."/>
            <person name="Hu S."/>
            <person name="Wang D."/>
            <person name="Wang C."/>
            <person name="Pandey M.K."/>
            <person name="Ge S."/>
            <person name="Xu Q."/>
            <person name="Li N."/>
            <person name="Li G."/>
            <person name="Huang Y."/>
            <person name="Saxena R.K."/>
            <person name="Ji Y."/>
            <person name="Li M."/>
            <person name="Yan X."/>
            <person name="He Y."/>
            <person name="Liu Y."/>
            <person name="Wang X."/>
            <person name="Xiang C."/>
            <person name="Varshney R.K."/>
            <person name="Ding H."/>
            <person name="Gao S."/>
            <person name="Zong X."/>
        </authorList>
    </citation>
    <scope>NUCLEOTIDE SEQUENCE [LARGE SCALE GENOMIC DNA]</scope>
    <source>
        <strain evidence="1 2">cv. Zhongwan 6</strain>
    </source>
</reference>
<dbReference type="Proteomes" id="UP001058974">
    <property type="component" value="Chromosome 5"/>
</dbReference>
<dbReference type="Gramene" id="Psat05G0423900-T1">
    <property type="protein sequence ID" value="KAI5408336.1"/>
    <property type="gene ID" value="KIW84_054239"/>
</dbReference>
<gene>
    <name evidence="1" type="ORF">KIW84_054239</name>
</gene>
<accession>A0A9D5AHX7</accession>
<comment type="caution">
    <text evidence="1">The sequence shown here is derived from an EMBL/GenBank/DDBJ whole genome shotgun (WGS) entry which is preliminary data.</text>
</comment>